<evidence type="ECO:0000313" key="3">
    <source>
        <dbReference type="Proteomes" id="UP000479710"/>
    </source>
</evidence>
<gene>
    <name evidence="2" type="ORF">E2562_017465</name>
</gene>
<evidence type="ECO:0000313" key="2">
    <source>
        <dbReference type="EMBL" id="KAF0917289.1"/>
    </source>
</evidence>
<keyword evidence="3" id="KW-1185">Reference proteome</keyword>
<sequence>MVFGHVTEGLEKMPASLEEKSRVEAKFTTAAASGVHLHPLHQPRSQLSPGAGGGGHTCVCEGATNAVQVIVHDRARAVVADLGIGAKDDDDNDEVMASDSSSSSHSRGMPI</sequence>
<feature type="region of interest" description="Disordered" evidence="1">
    <location>
        <begin position="34"/>
        <end position="55"/>
    </location>
</feature>
<proteinExistence type="predicted"/>
<accession>A0A6G1DXR3</accession>
<feature type="region of interest" description="Disordered" evidence="1">
    <location>
        <begin position="85"/>
        <end position="111"/>
    </location>
</feature>
<feature type="compositionally biased region" description="Low complexity" evidence="1">
    <location>
        <begin position="98"/>
        <end position="111"/>
    </location>
</feature>
<organism evidence="2 3">
    <name type="scientific">Oryza meyeriana var. granulata</name>
    <dbReference type="NCBI Taxonomy" id="110450"/>
    <lineage>
        <taxon>Eukaryota</taxon>
        <taxon>Viridiplantae</taxon>
        <taxon>Streptophyta</taxon>
        <taxon>Embryophyta</taxon>
        <taxon>Tracheophyta</taxon>
        <taxon>Spermatophyta</taxon>
        <taxon>Magnoliopsida</taxon>
        <taxon>Liliopsida</taxon>
        <taxon>Poales</taxon>
        <taxon>Poaceae</taxon>
        <taxon>BOP clade</taxon>
        <taxon>Oryzoideae</taxon>
        <taxon>Oryzeae</taxon>
        <taxon>Oryzinae</taxon>
        <taxon>Oryza</taxon>
        <taxon>Oryza meyeriana</taxon>
    </lineage>
</organism>
<reference evidence="2 3" key="1">
    <citation type="submission" date="2019-11" db="EMBL/GenBank/DDBJ databases">
        <title>Whole genome sequence of Oryza granulata.</title>
        <authorList>
            <person name="Li W."/>
        </authorList>
    </citation>
    <scope>NUCLEOTIDE SEQUENCE [LARGE SCALE GENOMIC DNA]</scope>
    <source>
        <strain evidence="3">cv. Menghai</strain>
        <tissue evidence="2">Leaf</tissue>
    </source>
</reference>
<name>A0A6G1DXR3_9ORYZ</name>
<dbReference type="AlphaFoldDB" id="A0A6G1DXR3"/>
<evidence type="ECO:0000256" key="1">
    <source>
        <dbReference type="SAM" id="MobiDB-lite"/>
    </source>
</evidence>
<dbReference type="EMBL" id="SPHZ02000005">
    <property type="protein sequence ID" value="KAF0917289.1"/>
    <property type="molecule type" value="Genomic_DNA"/>
</dbReference>
<protein>
    <submittedName>
        <fullName evidence="2">Uncharacterized protein</fullName>
    </submittedName>
</protein>
<dbReference type="Proteomes" id="UP000479710">
    <property type="component" value="Unassembled WGS sequence"/>
</dbReference>
<comment type="caution">
    <text evidence="2">The sequence shown here is derived from an EMBL/GenBank/DDBJ whole genome shotgun (WGS) entry which is preliminary data.</text>
</comment>